<dbReference type="PANTHER" id="PTHR23405:SF4">
    <property type="entry name" value="PROTEIN MAK16 HOMOLOG"/>
    <property type="match status" value="1"/>
</dbReference>
<dbReference type="Pfam" id="PF04874">
    <property type="entry name" value="Mak16"/>
    <property type="match status" value="1"/>
</dbReference>
<dbReference type="STRING" id="5874.Q4UB77"/>
<evidence type="ECO:0000256" key="4">
    <source>
        <dbReference type="PIRNR" id="PIRNR003352"/>
    </source>
</evidence>
<evidence type="ECO:0000313" key="7">
    <source>
        <dbReference type="Proteomes" id="UP000001950"/>
    </source>
</evidence>
<dbReference type="InterPro" id="IPR006958">
    <property type="entry name" value="Mak16"/>
</dbReference>
<evidence type="ECO:0000256" key="1">
    <source>
        <dbReference type="ARBA" id="ARBA00004123"/>
    </source>
</evidence>
<dbReference type="GO" id="GO:0030687">
    <property type="term" value="C:preribosome, large subunit precursor"/>
    <property type="evidence" value="ECO:0007669"/>
    <property type="project" value="TreeGrafter"/>
</dbReference>
<evidence type="ECO:0000256" key="3">
    <source>
        <dbReference type="ARBA" id="ARBA00023242"/>
    </source>
</evidence>
<organism evidence="6 7">
    <name type="scientific">Theileria annulata</name>
    <dbReference type="NCBI Taxonomy" id="5874"/>
    <lineage>
        <taxon>Eukaryota</taxon>
        <taxon>Sar</taxon>
        <taxon>Alveolata</taxon>
        <taxon>Apicomplexa</taxon>
        <taxon>Aconoidasida</taxon>
        <taxon>Piroplasmida</taxon>
        <taxon>Theileriidae</taxon>
        <taxon>Theileria</taxon>
    </lineage>
</organism>
<dbReference type="GeneID" id="3864987"/>
<dbReference type="OrthoDB" id="10251342at2759"/>
<dbReference type="eggNOG" id="KOG3064">
    <property type="taxonomic scope" value="Eukaryota"/>
</dbReference>
<protein>
    <recommendedName>
        <fullName evidence="4">Protein MAK16 homolog</fullName>
    </recommendedName>
</protein>
<dbReference type="AlphaFoldDB" id="Q4UB77"/>
<dbReference type="Gene3D" id="3.30.390.110">
    <property type="match status" value="1"/>
</dbReference>
<dbReference type="PANTHER" id="PTHR23405">
    <property type="entry name" value="MAINTENANCE OF KILLER 16 MAK16 PROTEIN-RELATED"/>
    <property type="match status" value="1"/>
</dbReference>
<dbReference type="RefSeq" id="XP_955400.1">
    <property type="nucleotide sequence ID" value="XM_950307.1"/>
</dbReference>
<evidence type="ECO:0000256" key="2">
    <source>
        <dbReference type="ARBA" id="ARBA00005514"/>
    </source>
</evidence>
<dbReference type="InParanoid" id="Q4UB77"/>
<dbReference type="GO" id="GO:0000470">
    <property type="term" value="P:maturation of LSU-rRNA"/>
    <property type="evidence" value="ECO:0007669"/>
    <property type="project" value="TreeGrafter"/>
</dbReference>
<dbReference type="OMA" id="CPLANTK"/>
<evidence type="ECO:0000313" key="6">
    <source>
        <dbReference type="EMBL" id="CAI75924.1"/>
    </source>
</evidence>
<dbReference type="PIRSF" id="PIRSF003352">
    <property type="entry name" value="MAK16"/>
    <property type="match status" value="1"/>
</dbReference>
<sequence length="238" mass="27971">MSDDVIWQLIKNGFCSFRKTTDNKAFCTNVYNVTGLCNHASCPLANSNYATVIEDQGDLLLCLKTVERCHTPRDQWQKIRLSKSKTEALEQIVHETKVGFPNHLTTKCKLRFNRLREVLSNMRTIALNKKTKLLPVKKKTERRESVREKKAEIAAKLDKSIEQELLNRLNQGIYGELYNFEKDKVPEKEEELEPDVLDETKVEPLVKRKRKGRKVSIEYEKEEEFYPLDRTHKISWDW</sequence>
<keyword evidence="3 4" id="KW-0539">Nucleus</keyword>
<dbReference type="KEGG" id="tan:TA17840"/>
<dbReference type="VEuPathDB" id="PiroplasmaDB:TA17840"/>
<comment type="similarity">
    <text evidence="2 4">Belongs to the MAK16 family.</text>
</comment>
<dbReference type="InterPro" id="IPR029004">
    <property type="entry name" value="Ribosomal_eL28/Mak16"/>
</dbReference>
<name>Q4UB77_THEAN</name>
<proteinExistence type="inferred from homology"/>
<evidence type="ECO:0000259" key="5">
    <source>
        <dbReference type="Pfam" id="PF01778"/>
    </source>
</evidence>
<dbReference type="GO" id="GO:0005730">
    <property type="term" value="C:nucleolus"/>
    <property type="evidence" value="ECO:0007669"/>
    <property type="project" value="UniProtKB-UniRule"/>
</dbReference>
<keyword evidence="7" id="KW-1185">Reference proteome</keyword>
<dbReference type="GO" id="GO:0000460">
    <property type="term" value="P:maturation of 5.8S rRNA"/>
    <property type="evidence" value="ECO:0007669"/>
    <property type="project" value="TreeGrafter"/>
</dbReference>
<dbReference type="Pfam" id="PF01778">
    <property type="entry name" value="Ribosomal_L28e"/>
    <property type="match status" value="1"/>
</dbReference>
<dbReference type="Proteomes" id="UP000001950">
    <property type="component" value="Chromosome 3"/>
</dbReference>
<dbReference type="EMBL" id="CR940352">
    <property type="protein sequence ID" value="CAI75924.1"/>
    <property type="molecule type" value="Genomic_DNA"/>
</dbReference>
<gene>
    <name evidence="6" type="ORF">TA17840</name>
</gene>
<feature type="domain" description="Ribosomal eL28/Mak16" evidence="5">
    <location>
        <begin position="5"/>
        <end position="117"/>
    </location>
</feature>
<accession>Q4UB77</accession>
<comment type="subcellular location">
    <subcellularLocation>
        <location evidence="1">Nucleus</location>
    </subcellularLocation>
</comment>
<reference evidence="6 7" key="1">
    <citation type="journal article" date="2005" name="Science">
        <title>Genome of the host-cell transforming parasite Theileria annulata compared with T. parva.</title>
        <authorList>
            <person name="Pain A."/>
            <person name="Renauld H."/>
            <person name="Berriman M."/>
            <person name="Murphy L."/>
            <person name="Yeats C.A."/>
            <person name="Weir W."/>
            <person name="Kerhornou A."/>
            <person name="Aslett M."/>
            <person name="Bishop R."/>
            <person name="Bouchier C."/>
            <person name="Cochet M."/>
            <person name="Coulson R.M.R."/>
            <person name="Cronin A."/>
            <person name="de Villiers E.P."/>
            <person name="Fraser A."/>
            <person name="Fosker N."/>
            <person name="Gardner M."/>
            <person name="Goble A."/>
            <person name="Griffiths-Jones S."/>
            <person name="Harris D.E."/>
            <person name="Katzer F."/>
            <person name="Larke N."/>
            <person name="Lord A."/>
            <person name="Maser P."/>
            <person name="McKellar S."/>
            <person name="Mooney P."/>
            <person name="Morton F."/>
            <person name="Nene V."/>
            <person name="O'Neil S."/>
            <person name="Price C."/>
            <person name="Quail M.A."/>
            <person name="Rabbinowitsch E."/>
            <person name="Rawlings N.D."/>
            <person name="Rutter S."/>
            <person name="Saunders D."/>
            <person name="Seeger K."/>
            <person name="Shah T."/>
            <person name="Squares R."/>
            <person name="Squares S."/>
            <person name="Tivey A."/>
            <person name="Walker A.R."/>
            <person name="Woodward J."/>
            <person name="Dobbelaere D.A.E."/>
            <person name="Langsley G."/>
            <person name="Rajandream M.A."/>
            <person name="McKeever D."/>
            <person name="Shiels B."/>
            <person name="Tait A."/>
            <person name="Barrell B.G."/>
            <person name="Hall N."/>
        </authorList>
    </citation>
    <scope>NUCLEOTIDE SEQUENCE [LARGE SCALE GENOMIC DNA]</scope>
    <source>
        <strain evidence="7">Ankara</strain>
    </source>
</reference>